<dbReference type="Proteomes" id="UP000272888">
    <property type="component" value="Unassembled WGS sequence"/>
</dbReference>
<dbReference type="EMBL" id="RAWB01000187">
    <property type="protein sequence ID" value="RKH57231.1"/>
    <property type="molecule type" value="Genomic_DNA"/>
</dbReference>
<gene>
    <name evidence="3" type="ORF">D7V93_18775</name>
</gene>
<evidence type="ECO:0000256" key="2">
    <source>
        <dbReference type="SAM" id="MobiDB-lite"/>
    </source>
</evidence>
<comment type="caution">
    <text evidence="3">The sequence shown here is derived from an EMBL/GenBank/DDBJ whole genome shotgun (WGS) entry which is preliminary data.</text>
</comment>
<protein>
    <submittedName>
        <fullName evidence="3">Uncharacterized protein</fullName>
    </submittedName>
</protein>
<feature type="non-terminal residue" evidence="3">
    <location>
        <position position="588"/>
    </location>
</feature>
<evidence type="ECO:0000313" key="4">
    <source>
        <dbReference type="Proteomes" id="UP000272888"/>
    </source>
</evidence>
<feature type="region of interest" description="Disordered" evidence="2">
    <location>
        <begin position="37"/>
        <end position="56"/>
    </location>
</feature>
<dbReference type="RefSeq" id="WP_208723065.1">
    <property type="nucleotide sequence ID" value="NZ_RAWB01000187.1"/>
</dbReference>
<proteinExistence type="predicted"/>
<dbReference type="AlphaFoldDB" id="A0A3A8PQY8"/>
<sequence>MKCSKCLNDATLIVTSAIFPGLRWGYCDAHKPPPKGFAPRPRPLTDTGRRPGEWDGTAKTLSFPCIVPGPEGKPLKALWALQDWHIEDMVYPKHTAMVMASGCDFLPWMKRLASKHDFTVCEFSFESLGWNRDPVLRTLHGPSLFHEADSPGMGGKRVLKANAKSQSPALVPDVMFNGIRCAPDVRKLVLEEELGFGTHDIPVAGGNVIAARSKDNQLKFIVGELGLYSTWHLEAFGSKLDITQAQYGKAALAQRAAKAGYDPEQYLLWKNAKERIRKILLDRTTAEQEWSATTQKKRVLFVPQWAYHIDVQMLYVGHGRIALHSFQKQLELVQSLYLKASAEKTRLLDAISALQTAYGPVTARAKEILVKHGFEVIDVAGSFPLKVANGHLDQNVPDSRLYFNFLNGLALFPNKVMVLHNVDQEHQLIELAYELFQEQLGEAGIEVVPIGSHVSLGGGARPHRFDVNDFMYRQGGGLRCKTTTLPTSYVDKLQPVTEELKRKALEAARIQREMREQAQREAQLEKNALVTNALEELKTLGLWYDDIDVASVTTIIKQGHLKDVIKALTTLKEEGAPSDVMNEALEGM</sequence>
<organism evidence="3 4">
    <name type="scientific">Corallococcus llansteffanensis</name>
    <dbReference type="NCBI Taxonomy" id="2316731"/>
    <lineage>
        <taxon>Bacteria</taxon>
        <taxon>Pseudomonadati</taxon>
        <taxon>Myxococcota</taxon>
        <taxon>Myxococcia</taxon>
        <taxon>Myxococcales</taxon>
        <taxon>Cystobacterineae</taxon>
        <taxon>Myxococcaceae</taxon>
        <taxon>Corallococcus</taxon>
    </lineage>
</organism>
<accession>A0A3A8PQY8</accession>
<name>A0A3A8PQY8_9BACT</name>
<dbReference type="SUPFAM" id="SSF55909">
    <property type="entry name" value="Pentein"/>
    <property type="match status" value="1"/>
</dbReference>
<reference evidence="4" key="1">
    <citation type="submission" date="2018-09" db="EMBL/GenBank/DDBJ databases">
        <authorList>
            <person name="Livingstone P.G."/>
            <person name="Whitworth D.E."/>
        </authorList>
    </citation>
    <scope>NUCLEOTIDE SEQUENCE [LARGE SCALE GENOMIC DNA]</scope>
    <source>
        <strain evidence="4">CA051B</strain>
    </source>
</reference>
<keyword evidence="4" id="KW-1185">Reference proteome</keyword>
<feature type="coiled-coil region" evidence="1">
    <location>
        <begin position="500"/>
        <end position="527"/>
    </location>
</feature>
<evidence type="ECO:0000256" key="1">
    <source>
        <dbReference type="SAM" id="Coils"/>
    </source>
</evidence>
<keyword evidence="1" id="KW-0175">Coiled coil</keyword>
<evidence type="ECO:0000313" key="3">
    <source>
        <dbReference type="EMBL" id="RKH57231.1"/>
    </source>
</evidence>